<sequence length="396" mass="42707">MPEITNFEHNGVDVQFTKSPESLGSLGGHVVGLVGTAPDKDASIAFNTPFRIASLSDLAKLDVAGHEAGSLYHCVYETLKKTSVVIYVVVVPEAKKEDGTLDQTATMNNIIGGVEAGTDRLTGLRLLPTCAEVPTMIACPGYSHMEGLRSEMASIAQRMMALVILDAPDVATIDVVNYSKSVGGAGLGYEAAYVAYPMPKIYSKAAKGDIAVAPSVLAVGAMAAKKPWESPGNQGVNATDMTRVVNYNILDRTTDGDLLNRYGISYFARTTMGGYSLIGNRSLMGEFISHVGLRYAIARKLVKAAQKAMAEQLTKSFMEQQVKGISDWGQTLVADQVVPVFECYLHPELNTLENYKNGKWYIVLNYGQYSPNETMVYTINADDSLTAKFLEGVLNG</sequence>
<dbReference type="PANTHER" id="PTHR35861">
    <property type="match status" value="1"/>
</dbReference>
<dbReference type="PANTHER" id="PTHR35861:SF1">
    <property type="entry name" value="PHAGE TAIL SHEATH PROTEIN"/>
    <property type="match status" value="1"/>
</dbReference>
<proteinExistence type="predicted"/>
<dbReference type="InterPro" id="IPR052042">
    <property type="entry name" value="Tail_sheath_structural"/>
</dbReference>
<reference evidence="1 2" key="1">
    <citation type="submission" date="2018-09" db="EMBL/GenBank/DDBJ databases">
        <title>Zymobacter palmae IAM14233 (=T109) whole genome analysis.</title>
        <authorList>
            <person name="Yanase H."/>
        </authorList>
    </citation>
    <scope>NUCLEOTIDE SEQUENCE [LARGE SCALE GENOMIC DNA]</scope>
    <source>
        <strain evidence="1 2">IAM14233</strain>
    </source>
</reference>
<dbReference type="STRING" id="1123510.GCA_000620025_01898"/>
<dbReference type="OrthoDB" id="6095031at2"/>
<keyword evidence="2" id="KW-1185">Reference proteome</keyword>
<name>A0A348HHI0_9GAMM</name>
<dbReference type="EMBL" id="AP018933">
    <property type="protein sequence ID" value="BBG31082.1"/>
    <property type="molecule type" value="Genomic_DNA"/>
</dbReference>
<evidence type="ECO:0000313" key="1">
    <source>
        <dbReference type="EMBL" id="BBG31082.1"/>
    </source>
</evidence>
<evidence type="ECO:0000313" key="2">
    <source>
        <dbReference type="Proteomes" id="UP000267342"/>
    </source>
</evidence>
<dbReference type="Proteomes" id="UP000267342">
    <property type="component" value="Chromosome"/>
</dbReference>
<dbReference type="KEGG" id="zpl:ZBT109_2350"/>
<dbReference type="AlphaFoldDB" id="A0A348HHI0"/>
<gene>
    <name evidence="1" type="ORF">ZBT109_2350</name>
</gene>
<accession>A0A348HHI0</accession>
<protein>
    <submittedName>
        <fullName evidence="1">Phage tail sheath protein FI</fullName>
    </submittedName>
</protein>
<dbReference type="RefSeq" id="WP_027706344.1">
    <property type="nucleotide sequence ID" value="NZ_AP018933.1"/>
</dbReference>
<organism evidence="1 2">
    <name type="scientific">Zymobacter palmae</name>
    <dbReference type="NCBI Taxonomy" id="33074"/>
    <lineage>
        <taxon>Bacteria</taxon>
        <taxon>Pseudomonadati</taxon>
        <taxon>Pseudomonadota</taxon>
        <taxon>Gammaproteobacteria</taxon>
        <taxon>Oceanospirillales</taxon>
        <taxon>Halomonadaceae</taxon>
        <taxon>Zymobacter group</taxon>
        <taxon>Zymobacter</taxon>
    </lineage>
</organism>